<protein>
    <submittedName>
        <fullName evidence="3">Uncharacterized protein</fullName>
    </submittedName>
</protein>
<keyword evidence="4" id="KW-1185">Reference proteome</keyword>
<feature type="region of interest" description="Disordered" evidence="2">
    <location>
        <begin position="1"/>
        <end position="47"/>
    </location>
</feature>
<accession>A0A0C2J839</accession>
<keyword evidence="1" id="KW-0175">Coiled coil</keyword>
<dbReference type="GeneID" id="63676258"/>
<evidence type="ECO:0000313" key="3">
    <source>
        <dbReference type="EMBL" id="KIH93157.1"/>
    </source>
</evidence>
<dbReference type="Proteomes" id="UP000031575">
    <property type="component" value="Unassembled WGS sequence"/>
</dbReference>
<proteinExistence type="predicted"/>
<dbReference type="RefSeq" id="XP_040621167.1">
    <property type="nucleotide sequence ID" value="XM_040761337.1"/>
</dbReference>
<comment type="caution">
    <text evidence="3">The sequence shown here is derived from an EMBL/GenBank/DDBJ whole genome shotgun (WGS) entry which is preliminary data.</text>
</comment>
<evidence type="ECO:0000256" key="1">
    <source>
        <dbReference type="SAM" id="Coils"/>
    </source>
</evidence>
<dbReference type="HOGENOM" id="CLU_900709_0_0_1"/>
<evidence type="ECO:0000313" key="4">
    <source>
        <dbReference type="Proteomes" id="UP000031575"/>
    </source>
</evidence>
<organism evidence="3 4">
    <name type="scientific">Sporothrix brasiliensis 5110</name>
    <dbReference type="NCBI Taxonomy" id="1398154"/>
    <lineage>
        <taxon>Eukaryota</taxon>
        <taxon>Fungi</taxon>
        <taxon>Dikarya</taxon>
        <taxon>Ascomycota</taxon>
        <taxon>Pezizomycotina</taxon>
        <taxon>Sordariomycetes</taxon>
        <taxon>Sordariomycetidae</taxon>
        <taxon>Ophiostomatales</taxon>
        <taxon>Ophiostomataceae</taxon>
        <taxon>Sporothrix</taxon>
    </lineage>
</organism>
<sequence>MSGPPSVFSQDGTYTTDGSSLSGFSVGPPPTGETALQKQARAEAERQTSLAMHMQNHMGLPPFAVNGNSLYDAHELAPADPARLISAADFQRQAETARLVFTDDPNRPWDKDTKKSKYPETIHNNPFGLPDPVLGHPIVGGPGTYAAGRPGASRVWSNAATTSTAELLYHNVQQGQREHQARLDAARQEERDLKSELKMLHKLLRRAHQQAEVKRLKNDIRQKLARRAHARGILGMPYDGYAPFTQAAFIPEDPECPPLVAMLASPHQPQFDETTHQYALPCQRCGGRALINKEFEVVERCQCAFGQSS</sequence>
<dbReference type="OrthoDB" id="10274319at2759"/>
<name>A0A0C2J839_9PEZI</name>
<dbReference type="AlphaFoldDB" id="A0A0C2J839"/>
<evidence type="ECO:0000256" key="2">
    <source>
        <dbReference type="SAM" id="MobiDB-lite"/>
    </source>
</evidence>
<dbReference type="EMBL" id="AWTV01000006">
    <property type="protein sequence ID" value="KIH93157.1"/>
    <property type="molecule type" value="Genomic_DNA"/>
</dbReference>
<gene>
    <name evidence="3" type="ORF">SPBR_03034</name>
</gene>
<feature type="compositionally biased region" description="Polar residues" evidence="2">
    <location>
        <begin position="7"/>
        <end position="23"/>
    </location>
</feature>
<reference evidence="3 4" key="1">
    <citation type="journal article" date="2014" name="BMC Genomics">
        <title>Comparative genomics of the major fungal agents of human and animal Sporotrichosis: Sporothrix schenckii and Sporothrix brasiliensis.</title>
        <authorList>
            <person name="Teixeira M.M."/>
            <person name="de Almeida L.G."/>
            <person name="Kubitschek-Barreira P."/>
            <person name="Alves F.L."/>
            <person name="Kioshima E.S."/>
            <person name="Abadio A.K."/>
            <person name="Fernandes L."/>
            <person name="Derengowski L.S."/>
            <person name="Ferreira K.S."/>
            <person name="Souza R.C."/>
            <person name="Ruiz J.C."/>
            <person name="de Andrade N.C."/>
            <person name="Paes H.C."/>
            <person name="Nicola A.M."/>
            <person name="Albuquerque P."/>
            <person name="Gerber A.L."/>
            <person name="Martins V.P."/>
            <person name="Peconick L.D."/>
            <person name="Neto A.V."/>
            <person name="Chaucanez C.B."/>
            <person name="Silva P.A."/>
            <person name="Cunha O.L."/>
            <person name="de Oliveira F.F."/>
            <person name="dos Santos T.C."/>
            <person name="Barros A.L."/>
            <person name="Soares M.A."/>
            <person name="de Oliveira L.M."/>
            <person name="Marini M.M."/>
            <person name="Villalobos-Duno H."/>
            <person name="Cunha M.M."/>
            <person name="de Hoog S."/>
            <person name="da Silveira J.F."/>
            <person name="Henrissat B."/>
            <person name="Nino-Vega G.A."/>
            <person name="Cisalpino P.S."/>
            <person name="Mora-Montes H.M."/>
            <person name="Almeida S.R."/>
            <person name="Stajich J.E."/>
            <person name="Lopes-Bezerra L.M."/>
            <person name="Vasconcelos A.T."/>
            <person name="Felipe M.S."/>
        </authorList>
    </citation>
    <scope>NUCLEOTIDE SEQUENCE [LARGE SCALE GENOMIC DNA]</scope>
    <source>
        <strain evidence="3 4">5110</strain>
    </source>
</reference>
<dbReference type="VEuPathDB" id="FungiDB:SPBR_03034"/>
<feature type="coiled-coil region" evidence="1">
    <location>
        <begin position="176"/>
        <end position="226"/>
    </location>
</feature>